<keyword evidence="2" id="KW-1185">Reference proteome</keyword>
<dbReference type="RefSeq" id="WP_146370145.1">
    <property type="nucleotide sequence ID" value="NZ_SJPP01000001.1"/>
</dbReference>
<comment type="caution">
    <text evidence="1">The sequence shown here is derived from an EMBL/GenBank/DDBJ whole genome shotgun (WGS) entry which is preliminary data.</text>
</comment>
<proteinExistence type="predicted"/>
<evidence type="ECO:0000313" key="2">
    <source>
        <dbReference type="Proteomes" id="UP000320735"/>
    </source>
</evidence>
<dbReference type="SUPFAM" id="SSF53474">
    <property type="entry name" value="alpha/beta-Hydrolases"/>
    <property type="match status" value="1"/>
</dbReference>
<dbReference type="OrthoDB" id="273342at2"/>
<organism evidence="1 2">
    <name type="scientific">Symmachiella macrocystis</name>
    <dbReference type="NCBI Taxonomy" id="2527985"/>
    <lineage>
        <taxon>Bacteria</taxon>
        <taxon>Pseudomonadati</taxon>
        <taxon>Planctomycetota</taxon>
        <taxon>Planctomycetia</taxon>
        <taxon>Planctomycetales</taxon>
        <taxon>Planctomycetaceae</taxon>
        <taxon>Symmachiella</taxon>
    </lineage>
</organism>
<dbReference type="Gene3D" id="3.40.50.1820">
    <property type="entry name" value="alpha/beta hydrolase"/>
    <property type="match status" value="1"/>
</dbReference>
<dbReference type="GO" id="GO:0106435">
    <property type="term" value="F:carboxylesterase activity"/>
    <property type="evidence" value="ECO:0007669"/>
    <property type="project" value="UniProtKB-EC"/>
</dbReference>
<keyword evidence="1" id="KW-0378">Hydrolase</keyword>
<dbReference type="AlphaFoldDB" id="A0A5C6BLS4"/>
<dbReference type="EMBL" id="SJPP01000001">
    <property type="protein sequence ID" value="TWU12712.1"/>
    <property type="molecule type" value="Genomic_DNA"/>
</dbReference>
<evidence type="ECO:0000313" key="1">
    <source>
        <dbReference type="EMBL" id="TWU12712.1"/>
    </source>
</evidence>
<reference evidence="1 2" key="1">
    <citation type="submission" date="2019-02" db="EMBL/GenBank/DDBJ databases">
        <title>Deep-cultivation of Planctomycetes and their phenomic and genomic characterization uncovers novel biology.</title>
        <authorList>
            <person name="Wiegand S."/>
            <person name="Jogler M."/>
            <person name="Boedeker C."/>
            <person name="Pinto D."/>
            <person name="Vollmers J."/>
            <person name="Rivas-Marin E."/>
            <person name="Kohn T."/>
            <person name="Peeters S.H."/>
            <person name="Heuer A."/>
            <person name="Rast P."/>
            <person name="Oberbeckmann S."/>
            <person name="Bunk B."/>
            <person name="Jeske O."/>
            <person name="Meyerdierks A."/>
            <person name="Storesund J.E."/>
            <person name="Kallscheuer N."/>
            <person name="Luecker S."/>
            <person name="Lage O.M."/>
            <person name="Pohl T."/>
            <person name="Merkel B.J."/>
            <person name="Hornburger P."/>
            <person name="Mueller R.-W."/>
            <person name="Bruemmer F."/>
            <person name="Labrenz M."/>
            <person name="Spormann A.M."/>
            <person name="Op Den Camp H."/>
            <person name="Overmann J."/>
            <person name="Amann R."/>
            <person name="Jetten M.S.M."/>
            <person name="Mascher T."/>
            <person name="Medema M.H."/>
            <person name="Devos D.P."/>
            <person name="Kaster A.-K."/>
            <person name="Ovreas L."/>
            <person name="Rohde M."/>
            <person name="Galperin M.Y."/>
            <person name="Jogler C."/>
        </authorList>
    </citation>
    <scope>NUCLEOTIDE SEQUENCE [LARGE SCALE GENOMIC DNA]</scope>
    <source>
        <strain evidence="1 2">CA54</strain>
    </source>
</reference>
<gene>
    <name evidence="1" type="primary">estB_1</name>
    <name evidence="1" type="ORF">CA54_15370</name>
</gene>
<protein>
    <submittedName>
        <fullName evidence="1">Carboxylesterase 2</fullName>
        <ecNumber evidence="1">3.1.1.1</ecNumber>
    </submittedName>
</protein>
<accession>A0A5C6BLS4</accession>
<sequence length="266" mass="29448">MNAKSTARIAVRTLVATACLVPLLISPTRGQDDIADVPSEKYQLKDSALEYHVIGGGGETSPAKGYKVLIVLPGGDGSADFLPFVKRIYQHALSDEYLVVQLVAHPWKRNQKIIWPTQKNSVPGMKLSTEEFLAAALDEVAERVKVDKRHVYALGWSSGGPAVYAAALDKKTPLTGAFVAMSVFKPRFLPPLDLAKGRDFYLWHSPDDRVCPYRMARDAEEQLRENGADVKLETYPGGHGWRGNVFGALRGGVYWLEEQTQQRPQK</sequence>
<dbReference type="InterPro" id="IPR029058">
    <property type="entry name" value="AB_hydrolase_fold"/>
</dbReference>
<name>A0A5C6BLS4_9PLAN</name>
<dbReference type="EC" id="3.1.1.1" evidence="1"/>
<dbReference type="Proteomes" id="UP000320735">
    <property type="component" value="Unassembled WGS sequence"/>
</dbReference>